<proteinExistence type="predicted"/>
<dbReference type="SUPFAM" id="SSF56601">
    <property type="entry name" value="beta-lactamase/transpeptidase-like"/>
    <property type="match status" value="1"/>
</dbReference>
<dbReference type="OrthoDB" id="5377981at2"/>
<organism evidence="3">
    <name type="scientific">Alloyangia mangrovi</name>
    <dbReference type="NCBI Taxonomy" id="1779329"/>
    <lineage>
        <taxon>Bacteria</taxon>
        <taxon>Pseudomonadati</taxon>
        <taxon>Pseudomonadota</taxon>
        <taxon>Alphaproteobacteria</taxon>
        <taxon>Rhodobacterales</taxon>
        <taxon>Roseobacteraceae</taxon>
        <taxon>Alloyangia</taxon>
    </lineage>
</organism>
<sequence>MDPNPPAFTCRLTGTAAEVRGGSGAEIFPYWSFTKTVLAVCALKLVEAGKLRLDTPRAGEAFTLRQLLDHTAGLPEYCALPAYRDAVAANEEPWPRDHLYAATMAQGLRFAPGRGWAYSNLGYMLVRERIEEAAGQPFAALLAEAITRPLGLQSIALAARRADFARVHWPEAQGYHPGWVYHGCLTGTGLDAARLLQALFSGALLSPATLEQMLRRHPLGGPIEGRPWTDCGYSLGLMNGRAGTAGRALGHSGGGPFCVNAVYHFPEAVPPVTVASFASGPAEGAAENAAVDHAFA</sequence>
<comment type="caution">
    <text evidence="3">The sequence shown here is derived from an EMBL/GenBank/DDBJ whole genome shotgun (WGS) entry which is preliminary data.</text>
</comment>
<evidence type="ECO:0000259" key="2">
    <source>
        <dbReference type="Pfam" id="PF00144"/>
    </source>
</evidence>
<accession>A0A2A3JY59</accession>
<gene>
    <name evidence="3" type="ORF">CLG85_06020</name>
</gene>
<name>A0A2A3JY59_9RHOB</name>
<dbReference type="Gene3D" id="3.40.710.10">
    <property type="entry name" value="DD-peptidase/beta-lactamase superfamily"/>
    <property type="match status" value="1"/>
</dbReference>
<dbReference type="InterPro" id="IPR001466">
    <property type="entry name" value="Beta-lactam-related"/>
</dbReference>
<dbReference type="PANTHER" id="PTHR43283:SF11">
    <property type="entry name" value="BETA-LACTAMASE-RELATED DOMAIN-CONTAINING PROTEIN"/>
    <property type="match status" value="1"/>
</dbReference>
<reference evidence="3" key="1">
    <citation type="submission" date="2017-09" db="EMBL/GenBank/DDBJ databases">
        <title>Yangia sp. SAOS 153D whole genome sequencing.</title>
        <authorList>
            <person name="Verma A."/>
            <person name="Krishnamurthi S."/>
        </authorList>
    </citation>
    <scope>NUCLEOTIDE SEQUENCE [LARGE SCALE GENOMIC DNA]</scope>
    <source>
        <strain evidence="3">SAOS 153D</strain>
    </source>
</reference>
<dbReference type="Pfam" id="PF00144">
    <property type="entry name" value="Beta-lactamase"/>
    <property type="match status" value="1"/>
</dbReference>
<feature type="domain" description="Beta-lactamase-related" evidence="2">
    <location>
        <begin position="25"/>
        <end position="283"/>
    </location>
</feature>
<keyword evidence="1 3" id="KW-0378">Hydrolase</keyword>
<evidence type="ECO:0000256" key="1">
    <source>
        <dbReference type="ARBA" id="ARBA00022801"/>
    </source>
</evidence>
<dbReference type="InterPro" id="IPR050789">
    <property type="entry name" value="Diverse_Enzym_Activities"/>
</dbReference>
<protein>
    <submittedName>
        <fullName evidence="3">Serine hydrolase</fullName>
    </submittedName>
</protein>
<evidence type="ECO:0000313" key="3">
    <source>
        <dbReference type="EMBL" id="PBD20048.1"/>
    </source>
</evidence>
<dbReference type="InterPro" id="IPR012338">
    <property type="entry name" value="Beta-lactam/transpept-like"/>
</dbReference>
<dbReference type="AlphaFoldDB" id="A0A2A3JY59"/>
<dbReference type="GO" id="GO:0016787">
    <property type="term" value="F:hydrolase activity"/>
    <property type="evidence" value="ECO:0007669"/>
    <property type="project" value="UniProtKB-KW"/>
</dbReference>
<dbReference type="EMBL" id="NTHN01000077">
    <property type="protein sequence ID" value="PBD20048.1"/>
    <property type="molecule type" value="Genomic_DNA"/>
</dbReference>
<dbReference type="PANTHER" id="PTHR43283">
    <property type="entry name" value="BETA-LACTAMASE-RELATED"/>
    <property type="match status" value="1"/>
</dbReference>